<dbReference type="AlphaFoldDB" id="A0A370GQ48"/>
<name>A0A370GQ48_9BACI</name>
<evidence type="ECO:0000256" key="2">
    <source>
        <dbReference type="ARBA" id="ARBA00022801"/>
    </source>
</evidence>
<feature type="domain" description="Nudix hydrolase" evidence="4">
    <location>
        <begin position="1"/>
        <end position="121"/>
    </location>
</feature>
<comment type="caution">
    <text evidence="5">The sequence shown here is derived from an EMBL/GenBank/DDBJ whole genome shotgun (WGS) entry which is preliminary data.</text>
</comment>
<accession>A0A370GQ48</accession>
<reference evidence="5 6" key="1">
    <citation type="submission" date="2018-07" db="EMBL/GenBank/DDBJ databases">
        <title>Genomic Encyclopedia of Type Strains, Phase IV (KMG-IV): sequencing the most valuable type-strain genomes for metagenomic binning, comparative biology and taxonomic classification.</title>
        <authorList>
            <person name="Goeker M."/>
        </authorList>
    </citation>
    <scope>NUCLEOTIDE SEQUENCE [LARGE SCALE GENOMIC DNA]</scope>
    <source>
        <strain evidence="5 6">DSM 25281</strain>
    </source>
</reference>
<dbReference type="Proteomes" id="UP000255326">
    <property type="component" value="Unassembled WGS sequence"/>
</dbReference>
<dbReference type="Gene3D" id="3.90.79.10">
    <property type="entry name" value="Nucleoside Triphosphate Pyrophosphohydrolase"/>
    <property type="match status" value="1"/>
</dbReference>
<dbReference type="OrthoDB" id="511483at2"/>
<sequence length="123" mass="13577">MIAQALVIQDNKVLMVKQYVQRGDIVWNFPGGGIEAGETPQQACLREVKEETGYDIKINRLLLEDSNKHTFAADIIGGELHIDMNNQANSDIIDAAWIPLSDTEKFDKVTAPLLKLVAAVEGK</sequence>
<dbReference type="EMBL" id="QQAY01000002">
    <property type="protein sequence ID" value="RDI45519.1"/>
    <property type="molecule type" value="Genomic_DNA"/>
</dbReference>
<dbReference type="PRINTS" id="PR00502">
    <property type="entry name" value="NUDIXFAMILY"/>
</dbReference>
<evidence type="ECO:0000256" key="1">
    <source>
        <dbReference type="ARBA" id="ARBA00001946"/>
    </source>
</evidence>
<dbReference type="PROSITE" id="PS51462">
    <property type="entry name" value="NUDIX"/>
    <property type="match status" value="1"/>
</dbReference>
<organism evidence="5 6">
    <name type="scientific">Falsibacillus pallidus</name>
    <dbReference type="NCBI Taxonomy" id="493781"/>
    <lineage>
        <taxon>Bacteria</taxon>
        <taxon>Bacillati</taxon>
        <taxon>Bacillota</taxon>
        <taxon>Bacilli</taxon>
        <taxon>Bacillales</taxon>
        <taxon>Bacillaceae</taxon>
        <taxon>Falsibacillus</taxon>
    </lineage>
</organism>
<keyword evidence="6" id="KW-1185">Reference proteome</keyword>
<gene>
    <name evidence="5" type="ORF">DFR59_102147</name>
</gene>
<evidence type="ECO:0000313" key="5">
    <source>
        <dbReference type="EMBL" id="RDI45519.1"/>
    </source>
</evidence>
<dbReference type="InterPro" id="IPR000086">
    <property type="entry name" value="NUDIX_hydrolase_dom"/>
</dbReference>
<dbReference type="InterPro" id="IPR020476">
    <property type="entry name" value="Nudix_hydrolase"/>
</dbReference>
<dbReference type="InterPro" id="IPR015797">
    <property type="entry name" value="NUDIX_hydrolase-like_dom_sf"/>
</dbReference>
<dbReference type="RefSeq" id="WP_114744373.1">
    <property type="nucleotide sequence ID" value="NZ_QQAY01000002.1"/>
</dbReference>
<evidence type="ECO:0000259" key="4">
    <source>
        <dbReference type="PROSITE" id="PS51462"/>
    </source>
</evidence>
<comment type="similarity">
    <text evidence="3">Belongs to the Nudix hydrolase family.</text>
</comment>
<dbReference type="GO" id="GO:0016787">
    <property type="term" value="F:hydrolase activity"/>
    <property type="evidence" value="ECO:0007669"/>
    <property type="project" value="UniProtKB-KW"/>
</dbReference>
<dbReference type="InterPro" id="IPR020084">
    <property type="entry name" value="NUDIX_hydrolase_CS"/>
</dbReference>
<dbReference type="Pfam" id="PF00293">
    <property type="entry name" value="NUDIX"/>
    <property type="match status" value="1"/>
</dbReference>
<dbReference type="PROSITE" id="PS00893">
    <property type="entry name" value="NUDIX_BOX"/>
    <property type="match status" value="1"/>
</dbReference>
<dbReference type="PANTHER" id="PTHR43046">
    <property type="entry name" value="GDP-MANNOSE MANNOSYL HYDROLASE"/>
    <property type="match status" value="1"/>
</dbReference>
<proteinExistence type="inferred from homology"/>
<evidence type="ECO:0000313" key="6">
    <source>
        <dbReference type="Proteomes" id="UP000255326"/>
    </source>
</evidence>
<dbReference type="CDD" id="cd02883">
    <property type="entry name" value="NUDIX_Hydrolase"/>
    <property type="match status" value="1"/>
</dbReference>
<comment type="cofactor">
    <cofactor evidence="1">
        <name>Mg(2+)</name>
        <dbReference type="ChEBI" id="CHEBI:18420"/>
    </cofactor>
</comment>
<keyword evidence="2 3" id="KW-0378">Hydrolase</keyword>
<dbReference type="SUPFAM" id="SSF55811">
    <property type="entry name" value="Nudix"/>
    <property type="match status" value="1"/>
</dbReference>
<dbReference type="PANTHER" id="PTHR43046:SF2">
    <property type="entry name" value="8-OXO-DGTP DIPHOSPHATASE-RELATED"/>
    <property type="match status" value="1"/>
</dbReference>
<protein>
    <submittedName>
        <fullName evidence="5">ADP-ribose pyrophosphatase YjhB (NUDIX family)</fullName>
    </submittedName>
</protein>
<evidence type="ECO:0000256" key="3">
    <source>
        <dbReference type="RuleBase" id="RU003476"/>
    </source>
</evidence>